<dbReference type="HOGENOM" id="CLU_2237330_0_0_1"/>
<evidence type="ECO:0000313" key="1">
    <source>
        <dbReference type="EMBL" id="EOB13622.1"/>
    </source>
</evidence>
<organism evidence="1 2">
    <name type="scientific">Nosema bombycis (strain CQ1 / CVCC 102059)</name>
    <name type="common">Microsporidian parasite</name>
    <name type="synonym">Pebrine of silkworm</name>
    <dbReference type="NCBI Taxonomy" id="578461"/>
    <lineage>
        <taxon>Eukaryota</taxon>
        <taxon>Fungi</taxon>
        <taxon>Fungi incertae sedis</taxon>
        <taxon>Microsporidia</taxon>
        <taxon>Nosematidae</taxon>
        <taxon>Nosema</taxon>
    </lineage>
</organism>
<dbReference type="VEuPathDB" id="MicrosporidiaDB:NBO_64g0004"/>
<sequence length="105" mass="12439">MACYIHIINKLSLKTTSKSLICDSNHHETVFNDKRFTSQKVIFQACSFVLYNKVFYVPCCLNWASSIFKCKQYLPKKCFLNLKLFHFSNKGNHCKYINCRFIRHS</sequence>
<protein>
    <submittedName>
        <fullName evidence="1">Uncharacterized protein</fullName>
    </submittedName>
</protein>
<evidence type="ECO:0000313" key="2">
    <source>
        <dbReference type="Proteomes" id="UP000016927"/>
    </source>
</evidence>
<accession>R0KTQ8</accession>
<dbReference type="AlphaFoldDB" id="R0KTQ8"/>
<name>R0KTQ8_NOSB1</name>
<gene>
    <name evidence="1" type="ORF">NBO_64g0004</name>
</gene>
<proteinExistence type="predicted"/>
<dbReference type="Proteomes" id="UP000016927">
    <property type="component" value="Unassembled WGS sequence"/>
</dbReference>
<keyword evidence="2" id="KW-1185">Reference proteome</keyword>
<reference evidence="1 2" key="1">
    <citation type="journal article" date="2013" name="BMC Genomics">
        <title>Comparative genomics of parasitic silkworm microsporidia reveal an association between genome expansion and host adaptation.</title>
        <authorList>
            <person name="Pan G."/>
            <person name="Xu J."/>
            <person name="Li T."/>
            <person name="Xia Q."/>
            <person name="Liu S.L."/>
            <person name="Zhang G."/>
            <person name="Li S."/>
            <person name="Li C."/>
            <person name="Liu H."/>
            <person name="Yang L."/>
            <person name="Liu T."/>
            <person name="Zhang X."/>
            <person name="Wu Z."/>
            <person name="Fan W."/>
            <person name="Dang X."/>
            <person name="Xiang H."/>
            <person name="Tao M."/>
            <person name="Li Y."/>
            <person name="Hu J."/>
            <person name="Li Z."/>
            <person name="Lin L."/>
            <person name="Luo J."/>
            <person name="Geng L."/>
            <person name="Wang L."/>
            <person name="Long M."/>
            <person name="Wan Y."/>
            <person name="He N."/>
            <person name="Zhang Z."/>
            <person name="Lu C."/>
            <person name="Keeling P.J."/>
            <person name="Wang J."/>
            <person name="Xiang Z."/>
            <person name="Zhou Z."/>
        </authorList>
    </citation>
    <scope>NUCLEOTIDE SEQUENCE [LARGE SCALE GENOMIC DNA]</scope>
    <source>
        <strain evidence="2">CQ1 / CVCC 102059</strain>
    </source>
</reference>
<dbReference type="EMBL" id="KB908972">
    <property type="protein sequence ID" value="EOB13622.1"/>
    <property type="molecule type" value="Genomic_DNA"/>
</dbReference>